<evidence type="ECO:0000256" key="1">
    <source>
        <dbReference type="SAM" id="MobiDB-lite"/>
    </source>
</evidence>
<dbReference type="OrthoDB" id="202825at2759"/>
<name>A0A0E9NQW6_SAICN</name>
<evidence type="ECO:0000313" key="2">
    <source>
        <dbReference type="EMBL" id="GAO52056.1"/>
    </source>
</evidence>
<feature type="region of interest" description="Disordered" evidence="1">
    <location>
        <begin position="105"/>
        <end position="143"/>
    </location>
</feature>
<reference evidence="2 3" key="3">
    <citation type="journal article" date="2015" name="Genome Announc.">
        <title>Draft Genome Sequence of the Archiascomycetous Yeast Saitoella complicata.</title>
        <authorList>
            <person name="Yamauchi K."/>
            <person name="Kondo S."/>
            <person name="Hamamoto M."/>
            <person name="Takahashi Y."/>
            <person name="Ogura Y."/>
            <person name="Hayashi T."/>
            <person name="Nishida H."/>
        </authorList>
    </citation>
    <scope>NUCLEOTIDE SEQUENCE [LARGE SCALE GENOMIC DNA]</scope>
    <source>
        <strain evidence="2 3">NRRL Y-17804</strain>
    </source>
</reference>
<dbReference type="Proteomes" id="UP000033140">
    <property type="component" value="Unassembled WGS sequence"/>
</dbReference>
<proteinExistence type="predicted"/>
<dbReference type="EMBL" id="BACD03000058">
    <property type="protein sequence ID" value="GAO52056.1"/>
    <property type="molecule type" value="Genomic_DNA"/>
</dbReference>
<reference evidence="2 3" key="1">
    <citation type="journal article" date="2011" name="J. Gen. Appl. Microbiol.">
        <title>Draft genome sequencing of the enigmatic yeast Saitoella complicata.</title>
        <authorList>
            <person name="Nishida H."/>
            <person name="Hamamoto M."/>
            <person name="Sugiyama J."/>
        </authorList>
    </citation>
    <scope>NUCLEOTIDE SEQUENCE [LARGE SCALE GENOMIC DNA]</scope>
    <source>
        <strain evidence="2 3">NRRL Y-17804</strain>
    </source>
</reference>
<protein>
    <submittedName>
        <fullName evidence="2">Uncharacterized protein</fullName>
    </submittedName>
</protein>
<evidence type="ECO:0000313" key="3">
    <source>
        <dbReference type="Proteomes" id="UP000033140"/>
    </source>
</evidence>
<keyword evidence="3" id="KW-1185">Reference proteome</keyword>
<organism evidence="2 3">
    <name type="scientific">Saitoella complicata (strain BCRC 22490 / CBS 7301 / JCM 7358 / NBRC 10748 / NRRL Y-17804)</name>
    <dbReference type="NCBI Taxonomy" id="698492"/>
    <lineage>
        <taxon>Eukaryota</taxon>
        <taxon>Fungi</taxon>
        <taxon>Dikarya</taxon>
        <taxon>Ascomycota</taxon>
        <taxon>Taphrinomycotina</taxon>
        <taxon>Taphrinomycotina incertae sedis</taxon>
        <taxon>Saitoella</taxon>
    </lineage>
</organism>
<reference evidence="2 3" key="2">
    <citation type="journal article" date="2014" name="J. Gen. Appl. Microbiol.">
        <title>The early diverging ascomycetous budding yeast Saitoella complicata has three histone deacetylases belonging to the Clr6, Hos2, and Rpd3 lineages.</title>
        <authorList>
            <person name="Nishida H."/>
            <person name="Matsumoto T."/>
            <person name="Kondo S."/>
            <person name="Hamamoto M."/>
            <person name="Yoshikawa H."/>
        </authorList>
    </citation>
    <scope>NUCLEOTIDE SEQUENCE [LARGE SCALE GENOMIC DNA]</scope>
    <source>
        <strain evidence="2 3">NRRL Y-17804</strain>
    </source>
</reference>
<gene>
    <name evidence="2" type="ORF">G7K_6143-t1</name>
</gene>
<sequence length="381" mass="42102">MPPRPANTIVKSTDKQPALFPFQVALAVTLLRSKPPGVPIKDYIQSLKEGLIVTGPLPEEKEQQHHLDAANFWKRKYEAAEEESMRNKADLVIAKQDLDNTRRRLKQLASSSSAGAGGDDDYEFTNPSTNPLPTSKKRKTKPAATTVNLLSHYTPPTLPSTLFPSATSSTSTLLTSLRVLHTPGLPVGMYAESVSHALKIISTSLKAHVSFPNINKQPHLMSNLTTMACAIASKASADCALVIVDLVSVCLDLLFVNARNILNALYKSPTKETLGVDDLRIDLARLALTLLRAYKHKPGTHDEICTHILTLFPTPRTAREDKRTRREVEWYLVWVMKGLTVREDTRRRIEEVVVWRDGYGGRGRRGGWVGEGVVWGVGVGI</sequence>
<dbReference type="RefSeq" id="XP_019026156.1">
    <property type="nucleotide sequence ID" value="XM_019169461.1"/>
</dbReference>
<dbReference type="AlphaFoldDB" id="A0A0E9NQW6"/>
<accession>A0A0E9NQW6</accession>
<comment type="caution">
    <text evidence="2">The sequence shown here is derived from an EMBL/GenBank/DDBJ whole genome shotgun (WGS) entry which is preliminary data.</text>
</comment>